<protein>
    <recommendedName>
        <fullName evidence="2">Enoyl reductase (ER) domain-containing protein</fullName>
    </recommendedName>
</protein>
<dbReference type="SMART" id="SM00829">
    <property type="entry name" value="PKS_ER"/>
    <property type="match status" value="1"/>
</dbReference>
<name>A0A381VTF4_9ZZZZ</name>
<keyword evidence="1" id="KW-0560">Oxidoreductase</keyword>
<dbReference type="SUPFAM" id="SSF51735">
    <property type="entry name" value="NAD(P)-binding Rossmann-fold domains"/>
    <property type="match status" value="1"/>
</dbReference>
<dbReference type="InterPro" id="IPR011032">
    <property type="entry name" value="GroES-like_sf"/>
</dbReference>
<accession>A0A381VTF4</accession>
<dbReference type="AlphaFoldDB" id="A0A381VTF4"/>
<dbReference type="InterPro" id="IPR041694">
    <property type="entry name" value="ADH_N_2"/>
</dbReference>
<dbReference type="Pfam" id="PF00107">
    <property type="entry name" value="ADH_zinc_N"/>
    <property type="match status" value="1"/>
</dbReference>
<feature type="domain" description="Enoyl reductase (ER)" evidence="2">
    <location>
        <begin position="17"/>
        <end position="333"/>
    </location>
</feature>
<reference evidence="3" key="1">
    <citation type="submission" date="2018-05" db="EMBL/GenBank/DDBJ databases">
        <authorList>
            <person name="Lanie J.A."/>
            <person name="Ng W.-L."/>
            <person name="Kazmierczak K.M."/>
            <person name="Andrzejewski T.M."/>
            <person name="Davidsen T.M."/>
            <person name="Wayne K.J."/>
            <person name="Tettelin H."/>
            <person name="Glass J.I."/>
            <person name="Rusch D."/>
            <person name="Podicherti R."/>
            <person name="Tsui H.-C.T."/>
            <person name="Winkler M.E."/>
        </authorList>
    </citation>
    <scope>NUCLEOTIDE SEQUENCE</scope>
</reference>
<dbReference type="InterPro" id="IPR036291">
    <property type="entry name" value="NAD(P)-bd_dom_sf"/>
</dbReference>
<dbReference type="GO" id="GO:0016628">
    <property type="term" value="F:oxidoreductase activity, acting on the CH-CH group of donors, NAD or NADP as acceptor"/>
    <property type="evidence" value="ECO:0007669"/>
    <property type="project" value="InterPro"/>
</dbReference>
<dbReference type="Pfam" id="PF16884">
    <property type="entry name" value="ADH_N_2"/>
    <property type="match status" value="1"/>
</dbReference>
<evidence type="ECO:0000256" key="1">
    <source>
        <dbReference type="ARBA" id="ARBA00023002"/>
    </source>
</evidence>
<dbReference type="Gene3D" id="3.40.50.720">
    <property type="entry name" value="NAD(P)-binding Rossmann-like Domain"/>
    <property type="match status" value="1"/>
</dbReference>
<dbReference type="SUPFAM" id="SSF50129">
    <property type="entry name" value="GroES-like"/>
    <property type="match status" value="2"/>
</dbReference>
<dbReference type="CDD" id="cd05288">
    <property type="entry name" value="PGDH"/>
    <property type="match status" value="1"/>
</dbReference>
<dbReference type="PANTHER" id="PTHR43205">
    <property type="entry name" value="PROSTAGLANDIN REDUCTASE"/>
    <property type="match status" value="1"/>
</dbReference>
<dbReference type="PANTHER" id="PTHR43205:SF7">
    <property type="entry name" value="PROSTAGLANDIN REDUCTASE 1"/>
    <property type="match status" value="1"/>
</dbReference>
<gene>
    <name evidence="3" type="ORF">METZ01_LOCUS95697</name>
</gene>
<evidence type="ECO:0000259" key="2">
    <source>
        <dbReference type="SMART" id="SM00829"/>
    </source>
</evidence>
<dbReference type="InterPro" id="IPR045010">
    <property type="entry name" value="MDR_fam"/>
</dbReference>
<sequence length="335" mass="37489">MSTTSKFISLKEYIPAGNPKLSHFSLNASEINLENSNDVLVKNEWISVDPYMRARMTERKNYLPPFELNKPMLGAAIGKVQKSNSKNFSEGNIVLSENGWRDYFVEKDTKLQKIESNNLPIQTYLGPLGMTGHTAYIGLFKIGDLKEKQTVLVSSAAGSVGSMVCQIAKNLGCTVIASTGSDEKVEWLKNQLGVDHAFNYKKVENLVLHLKSLSPEGYDLYFDNVGGDFLEAAIFRMKNFGKIIICGRISQMNATSPGEGIKNMAHVLVKRLTIKGFLIFDHVNDRENFENDMKNWISNDKIKWKETVVQGIENAPQAFLDLLNGKNIGKMLVKI</sequence>
<dbReference type="InterPro" id="IPR020843">
    <property type="entry name" value="ER"/>
</dbReference>
<dbReference type="InterPro" id="IPR013149">
    <property type="entry name" value="ADH-like_C"/>
</dbReference>
<evidence type="ECO:0000313" key="3">
    <source>
        <dbReference type="EMBL" id="SVA42843.1"/>
    </source>
</evidence>
<organism evidence="3">
    <name type="scientific">marine metagenome</name>
    <dbReference type="NCBI Taxonomy" id="408172"/>
    <lineage>
        <taxon>unclassified sequences</taxon>
        <taxon>metagenomes</taxon>
        <taxon>ecological metagenomes</taxon>
    </lineage>
</organism>
<dbReference type="FunFam" id="3.40.50.720:FF:000121">
    <property type="entry name" value="Prostaglandin reductase 2"/>
    <property type="match status" value="1"/>
</dbReference>
<dbReference type="EMBL" id="UINC01009557">
    <property type="protein sequence ID" value="SVA42843.1"/>
    <property type="molecule type" value="Genomic_DNA"/>
</dbReference>
<proteinExistence type="predicted"/>
<dbReference type="Gene3D" id="3.90.180.10">
    <property type="entry name" value="Medium-chain alcohol dehydrogenases, catalytic domain"/>
    <property type="match status" value="1"/>
</dbReference>